<evidence type="ECO:0000313" key="2">
    <source>
        <dbReference type="Proteomes" id="UP001303473"/>
    </source>
</evidence>
<protein>
    <submittedName>
        <fullName evidence="1">Uncharacterized protein</fullName>
    </submittedName>
</protein>
<dbReference type="EMBL" id="MU853834">
    <property type="protein sequence ID" value="KAK3938226.1"/>
    <property type="molecule type" value="Genomic_DNA"/>
</dbReference>
<gene>
    <name evidence="1" type="ORF">QBC46DRAFT_221595</name>
</gene>
<sequence>WAEGDIAFLLPCRVFSPEERKYLITSQHVQETATGHPVIILQLGAKYAMVTTVSAYTSPGQKDFRAPWNKARHRHKGGINFRSFDGTEQFQPRGWQHPPYPALFLEPNAETGQENRMPKDRESWVYIQSVFVVPVTVLAWFDKPGKLLRVQKDSLKSLKDHMATGCHVWQRCQKELRKMEDR</sequence>
<accession>A0AAN6S390</accession>
<comment type="caution">
    <text evidence="1">The sequence shown here is derived from an EMBL/GenBank/DDBJ whole genome shotgun (WGS) entry which is preliminary data.</text>
</comment>
<dbReference type="Proteomes" id="UP001303473">
    <property type="component" value="Unassembled WGS sequence"/>
</dbReference>
<reference evidence="2" key="1">
    <citation type="journal article" date="2023" name="Mol. Phylogenet. Evol.">
        <title>Genome-scale phylogeny and comparative genomics of the fungal order Sordariales.</title>
        <authorList>
            <person name="Hensen N."/>
            <person name="Bonometti L."/>
            <person name="Westerberg I."/>
            <person name="Brannstrom I.O."/>
            <person name="Guillou S."/>
            <person name="Cros-Aarteil S."/>
            <person name="Calhoun S."/>
            <person name="Haridas S."/>
            <person name="Kuo A."/>
            <person name="Mondo S."/>
            <person name="Pangilinan J."/>
            <person name="Riley R."/>
            <person name="LaButti K."/>
            <person name="Andreopoulos B."/>
            <person name="Lipzen A."/>
            <person name="Chen C."/>
            <person name="Yan M."/>
            <person name="Daum C."/>
            <person name="Ng V."/>
            <person name="Clum A."/>
            <person name="Steindorff A."/>
            <person name="Ohm R.A."/>
            <person name="Martin F."/>
            <person name="Silar P."/>
            <person name="Natvig D.O."/>
            <person name="Lalanne C."/>
            <person name="Gautier V."/>
            <person name="Ament-Velasquez S.L."/>
            <person name="Kruys A."/>
            <person name="Hutchinson M.I."/>
            <person name="Powell A.J."/>
            <person name="Barry K."/>
            <person name="Miller A.N."/>
            <person name="Grigoriev I.V."/>
            <person name="Debuchy R."/>
            <person name="Gladieux P."/>
            <person name="Hiltunen Thoren M."/>
            <person name="Johannesson H."/>
        </authorList>
    </citation>
    <scope>NUCLEOTIDE SEQUENCE [LARGE SCALE GENOMIC DNA]</scope>
    <source>
        <strain evidence="2">CBS 340.73</strain>
    </source>
</reference>
<organism evidence="1 2">
    <name type="scientific">Diplogelasinospora grovesii</name>
    <dbReference type="NCBI Taxonomy" id="303347"/>
    <lineage>
        <taxon>Eukaryota</taxon>
        <taxon>Fungi</taxon>
        <taxon>Dikarya</taxon>
        <taxon>Ascomycota</taxon>
        <taxon>Pezizomycotina</taxon>
        <taxon>Sordariomycetes</taxon>
        <taxon>Sordariomycetidae</taxon>
        <taxon>Sordariales</taxon>
        <taxon>Diplogelasinosporaceae</taxon>
        <taxon>Diplogelasinospora</taxon>
    </lineage>
</organism>
<feature type="non-terminal residue" evidence="1">
    <location>
        <position position="1"/>
    </location>
</feature>
<dbReference type="AlphaFoldDB" id="A0AAN6S390"/>
<keyword evidence="2" id="KW-1185">Reference proteome</keyword>
<name>A0AAN6S390_9PEZI</name>
<proteinExistence type="predicted"/>
<evidence type="ECO:0000313" key="1">
    <source>
        <dbReference type="EMBL" id="KAK3938226.1"/>
    </source>
</evidence>
<feature type="non-terminal residue" evidence="1">
    <location>
        <position position="182"/>
    </location>
</feature>